<dbReference type="Proteomes" id="UP000664534">
    <property type="component" value="Unassembled WGS sequence"/>
</dbReference>
<gene>
    <name evidence="2" type="ORF">IMSHALPRED_002973</name>
</gene>
<dbReference type="AlphaFoldDB" id="A0A8H3F2Z3"/>
<keyword evidence="3" id="KW-1185">Reference proteome</keyword>
<feature type="compositionally biased region" description="Polar residues" evidence="1">
    <location>
        <begin position="62"/>
        <end position="96"/>
    </location>
</feature>
<evidence type="ECO:0000256" key="1">
    <source>
        <dbReference type="SAM" id="MobiDB-lite"/>
    </source>
</evidence>
<protein>
    <submittedName>
        <fullName evidence="2">Uncharacterized protein</fullName>
    </submittedName>
</protein>
<evidence type="ECO:0000313" key="3">
    <source>
        <dbReference type="Proteomes" id="UP000664534"/>
    </source>
</evidence>
<reference evidence="2" key="1">
    <citation type="submission" date="2021-03" db="EMBL/GenBank/DDBJ databases">
        <authorList>
            <person name="Tagirdzhanova G."/>
        </authorList>
    </citation>
    <scope>NUCLEOTIDE SEQUENCE</scope>
</reference>
<feature type="region of interest" description="Disordered" evidence="1">
    <location>
        <begin position="62"/>
        <end position="125"/>
    </location>
</feature>
<proteinExistence type="predicted"/>
<accession>A0A8H3F2Z3</accession>
<organism evidence="2 3">
    <name type="scientific">Imshaugia aleurites</name>
    <dbReference type="NCBI Taxonomy" id="172621"/>
    <lineage>
        <taxon>Eukaryota</taxon>
        <taxon>Fungi</taxon>
        <taxon>Dikarya</taxon>
        <taxon>Ascomycota</taxon>
        <taxon>Pezizomycotina</taxon>
        <taxon>Lecanoromycetes</taxon>
        <taxon>OSLEUM clade</taxon>
        <taxon>Lecanoromycetidae</taxon>
        <taxon>Lecanorales</taxon>
        <taxon>Lecanorineae</taxon>
        <taxon>Parmeliaceae</taxon>
        <taxon>Imshaugia</taxon>
    </lineage>
</organism>
<evidence type="ECO:0000313" key="2">
    <source>
        <dbReference type="EMBL" id="CAF9916094.1"/>
    </source>
</evidence>
<sequence length="493" mass="54980">MDLTEHMLEILGKFLVPVENSNAMRRDYLSIIKTFIGNLEKEYPEDMDPMERAIEEPLAGSNAHTSAANNPGSVANTPSGNNPHSAAKNSVHTSKGTPAPHGQQSKKRRKKDAATVCVRDEEEQSVILRSQSGNTSKLTPTDVEEIERDLPMSKRVKITDFMKLVKGERTILTNDQMEAAYDAVREIRLSLLRKEKESKADRPRQKGDMVVNSITHFAKCFGPDGENQLRKMIGEVRTFESITNAAFSQMIDAPMAEEARDVLKELRKDTHNESKTLRNRNRQMTAMARTSKKFHHLVAEYHKKGSAVEREMTALGLTPSQGRDGRSLAYAHLLHLEFGYDPIEALASYIRKGTKGTKNLNTPEGVEVTDEDRRKMQLQKDRDHLRSRIQTGDTYLTIAEILGPGMYALLPEHGSKYYVNNFPNHSLEDVLSGLVKAVPYLPDLCRLVQSVILDKIGDDEAPLRMAIEGKSDPGKASGLLAIMESSKATATVT</sequence>
<comment type="caution">
    <text evidence="2">The sequence shown here is derived from an EMBL/GenBank/DDBJ whole genome shotgun (WGS) entry which is preliminary data.</text>
</comment>
<dbReference type="EMBL" id="CAJPDT010000016">
    <property type="protein sequence ID" value="CAF9916094.1"/>
    <property type="molecule type" value="Genomic_DNA"/>
</dbReference>
<name>A0A8H3F2Z3_9LECA</name>